<dbReference type="Proteomes" id="UP000824002">
    <property type="component" value="Unassembled WGS sequence"/>
</dbReference>
<proteinExistence type="predicted"/>
<name>A0A9D1FPB9_9FIRM</name>
<reference evidence="1" key="2">
    <citation type="journal article" date="2021" name="PeerJ">
        <title>Extensive microbial diversity within the chicken gut microbiome revealed by metagenomics and culture.</title>
        <authorList>
            <person name="Gilroy R."/>
            <person name="Ravi A."/>
            <person name="Getino M."/>
            <person name="Pursley I."/>
            <person name="Horton D.L."/>
            <person name="Alikhan N.F."/>
            <person name="Baker D."/>
            <person name="Gharbi K."/>
            <person name="Hall N."/>
            <person name="Watson M."/>
            <person name="Adriaenssens E.M."/>
            <person name="Foster-Nyarko E."/>
            <person name="Jarju S."/>
            <person name="Secka A."/>
            <person name="Antonio M."/>
            <person name="Oren A."/>
            <person name="Chaudhuri R.R."/>
            <person name="La Ragione R."/>
            <person name="Hildebrand F."/>
            <person name="Pallen M.J."/>
        </authorList>
    </citation>
    <scope>NUCLEOTIDE SEQUENCE</scope>
    <source>
        <strain evidence="1">CHK199-13235</strain>
    </source>
</reference>
<comment type="caution">
    <text evidence="1">The sequence shown here is derived from an EMBL/GenBank/DDBJ whole genome shotgun (WGS) entry which is preliminary data.</text>
</comment>
<gene>
    <name evidence="1" type="ORF">IAB51_08865</name>
</gene>
<dbReference type="AlphaFoldDB" id="A0A9D1FPB9"/>
<reference evidence="1" key="1">
    <citation type="submission" date="2020-10" db="EMBL/GenBank/DDBJ databases">
        <authorList>
            <person name="Gilroy R."/>
        </authorList>
    </citation>
    <scope>NUCLEOTIDE SEQUENCE</scope>
    <source>
        <strain evidence="1">CHK199-13235</strain>
    </source>
</reference>
<organism evidence="1 2">
    <name type="scientific">Candidatus Merdivicinus excrementipullorum</name>
    <dbReference type="NCBI Taxonomy" id="2840867"/>
    <lineage>
        <taxon>Bacteria</taxon>
        <taxon>Bacillati</taxon>
        <taxon>Bacillota</taxon>
        <taxon>Clostridia</taxon>
        <taxon>Eubacteriales</taxon>
        <taxon>Oscillospiraceae</taxon>
        <taxon>Oscillospiraceae incertae sedis</taxon>
        <taxon>Candidatus Merdivicinus</taxon>
    </lineage>
</organism>
<evidence type="ECO:0000313" key="1">
    <source>
        <dbReference type="EMBL" id="HIS76905.1"/>
    </source>
</evidence>
<dbReference type="EMBL" id="DVJP01000058">
    <property type="protein sequence ID" value="HIS76905.1"/>
    <property type="molecule type" value="Genomic_DNA"/>
</dbReference>
<accession>A0A9D1FPB9</accession>
<protein>
    <submittedName>
        <fullName evidence="1">Uncharacterized protein</fullName>
    </submittedName>
</protein>
<sequence>MRKGYYNPVTIMAGFCKLFCHPNIFSGGTCAKYQFFAKKYIEKHEKITPDKKTVTKWLQFSGNVL</sequence>
<evidence type="ECO:0000313" key="2">
    <source>
        <dbReference type="Proteomes" id="UP000824002"/>
    </source>
</evidence>